<comment type="caution">
    <text evidence="4">The sequence shown here is derived from an EMBL/GenBank/DDBJ whole genome shotgun (WGS) entry which is preliminary data.</text>
</comment>
<dbReference type="PANTHER" id="PTHR11620">
    <property type="entry name" value="60S RIBOSOMAL PROTEIN L23A"/>
    <property type="match status" value="1"/>
</dbReference>
<dbReference type="InterPro" id="IPR012677">
    <property type="entry name" value="Nucleotide-bd_a/b_plait_sf"/>
</dbReference>
<evidence type="ECO:0008006" key="6">
    <source>
        <dbReference type="Google" id="ProtNLM"/>
    </source>
</evidence>
<dbReference type="GO" id="GO:0005840">
    <property type="term" value="C:ribosome"/>
    <property type="evidence" value="ECO:0007669"/>
    <property type="project" value="UniProtKB-KW"/>
</dbReference>
<dbReference type="InterPro" id="IPR032675">
    <property type="entry name" value="LRR_dom_sf"/>
</dbReference>
<evidence type="ECO:0000313" key="5">
    <source>
        <dbReference type="Proteomes" id="UP000631114"/>
    </source>
</evidence>
<accession>A0A835HG67</accession>
<dbReference type="GO" id="GO:0006412">
    <property type="term" value="P:translation"/>
    <property type="evidence" value="ECO:0007669"/>
    <property type="project" value="InterPro"/>
</dbReference>
<gene>
    <name evidence="4" type="ORF">IFM89_021862</name>
</gene>
<proteinExistence type="inferred from homology"/>
<dbReference type="GO" id="GO:1990904">
    <property type="term" value="C:ribonucleoprotein complex"/>
    <property type="evidence" value="ECO:0007669"/>
    <property type="project" value="UniProtKB-KW"/>
</dbReference>
<comment type="similarity">
    <text evidence="1">Belongs to the universal ribosomal protein uL23 family.</text>
</comment>
<evidence type="ECO:0000256" key="3">
    <source>
        <dbReference type="ARBA" id="ARBA00023274"/>
    </source>
</evidence>
<dbReference type="OrthoDB" id="1267328at2759"/>
<sequence>MVWKTQSLGGLQEPPHYIAEFSTFPRDTGAFHPILDTVVFRNITSPVSLDLSDNYISRVQYPESFANLTNLHYFGLMYNEMSGSVPNVIADLPVIDTFLVWNNYFSSTTATWEKNSKLKYVDVSTNGFTEYSARYLCRGCQGREIKRPTLKKKAKKIRYLGYLSSSKDFEKARDPKYPQIGATPRNKLDHYQILKYLLTTESAMKKIEDNNTLVFIVDIRTVI</sequence>
<dbReference type="InterPro" id="IPR013025">
    <property type="entry name" value="Ribosomal_uL23-like"/>
</dbReference>
<dbReference type="SUPFAM" id="SSF54189">
    <property type="entry name" value="Ribosomal proteins S24e, L23 and L15e"/>
    <property type="match status" value="1"/>
</dbReference>
<dbReference type="InterPro" id="IPR012678">
    <property type="entry name" value="Ribosomal_uL23/eL15/eS24_sf"/>
</dbReference>
<dbReference type="EMBL" id="JADFTS010000007">
    <property type="protein sequence ID" value="KAF9597777.1"/>
    <property type="molecule type" value="Genomic_DNA"/>
</dbReference>
<protein>
    <recommendedName>
        <fullName evidence="6">Non-specific serine/threonine protein kinase</fullName>
    </recommendedName>
</protein>
<keyword evidence="5" id="KW-1185">Reference proteome</keyword>
<dbReference type="Gene3D" id="3.30.70.330">
    <property type="match status" value="1"/>
</dbReference>
<evidence type="ECO:0000256" key="2">
    <source>
        <dbReference type="ARBA" id="ARBA00022980"/>
    </source>
</evidence>
<keyword evidence="2" id="KW-0689">Ribosomal protein</keyword>
<dbReference type="AlphaFoldDB" id="A0A835HG67"/>
<dbReference type="Gene3D" id="3.80.10.10">
    <property type="entry name" value="Ribonuclease Inhibitor"/>
    <property type="match status" value="1"/>
</dbReference>
<name>A0A835HG67_9MAGN</name>
<evidence type="ECO:0000256" key="1">
    <source>
        <dbReference type="ARBA" id="ARBA00006700"/>
    </source>
</evidence>
<organism evidence="4 5">
    <name type="scientific">Coptis chinensis</name>
    <dbReference type="NCBI Taxonomy" id="261450"/>
    <lineage>
        <taxon>Eukaryota</taxon>
        <taxon>Viridiplantae</taxon>
        <taxon>Streptophyta</taxon>
        <taxon>Embryophyta</taxon>
        <taxon>Tracheophyta</taxon>
        <taxon>Spermatophyta</taxon>
        <taxon>Magnoliopsida</taxon>
        <taxon>Ranunculales</taxon>
        <taxon>Ranunculaceae</taxon>
        <taxon>Coptidoideae</taxon>
        <taxon>Coptis</taxon>
    </lineage>
</organism>
<evidence type="ECO:0000313" key="4">
    <source>
        <dbReference type="EMBL" id="KAF9597777.1"/>
    </source>
</evidence>
<dbReference type="SUPFAM" id="SSF52058">
    <property type="entry name" value="L domain-like"/>
    <property type="match status" value="1"/>
</dbReference>
<dbReference type="GO" id="GO:0003735">
    <property type="term" value="F:structural constituent of ribosome"/>
    <property type="evidence" value="ECO:0007669"/>
    <property type="project" value="InterPro"/>
</dbReference>
<reference evidence="4 5" key="1">
    <citation type="submission" date="2020-10" db="EMBL/GenBank/DDBJ databases">
        <title>The Coptis chinensis genome and diversification of protoberbering-type alkaloids.</title>
        <authorList>
            <person name="Wang B."/>
            <person name="Shu S."/>
            <person name="Song C."/>
            <person name="Liu Y."/>
        </authorList>
    </citation>
    <scope>NUCLEOTIDE SEQUENCE [LARGE SCALE GENOMIC DNA]</scope>
    <source>
        <strain evidence="4">HL-2020</strain>
        <tissue evidence="4">Leaf</tissue>
    </source>
</reference>
<dbReference type="Proteomes" id="UP000631114">
    <property type="component" value="Unassembled WGS sequence"/>
</dbReference>
<keyword evidence="3" id="KW-0687">Ribonucleoprotein</keyword>